<keyword evidence="5" id="KW-0010">Activator</keyword>
<dbReference type="InterPro" id="IPR001471">
    <property type="entry name" value="AP2/ERF_dom"/>
</dbReference>
<evidence type="ECO:0000256" key="4">
    <source>
        <dbReference type="ARBA" id="ARBA00023125"/>
    </source>
</evidence>
<comment type="similarity">
    <text evidence="8">Belongs to the AP2/ERF transcription factor family. ERF subfamily.</text>
</comment>
<feature type="region of interest" description="Disordered" evidence="9">
    <location>
        <begin position="247"/>
        <end position="302"/>
    </location>
</feature>
<comment type="subcellular location">
    <subcellularLocation>
        <location evidence="1">Nucleus</location>
    </subcellularLocation>
</comment>
<dbReference type="InterPro" id="IPR051032">
    <property type="entry name" value="AP2/ERF_TF_ERF_subfamily"/>
</dbReference>
<dbReference type="EMBL" id="PKPP01002512">
    <property type="protein sequence ID" value="PWA74782.1"/>
    <property type="molecule type" value="Genomic_DNA"/>
</dbReference>
<keyword evidence="12" id="KW-1185">Reference proteome</keyword>
<evidence type="ECO:0000256" key="3">
    <source>
        <dbReference type="ARBA" id="ARBA00023015"/>
    </source>
</evidence>
<evidence type="ECO:0000256" key="7">
    <source>
        <dbReference type="ARBA" id="ARBA00023242"/>
    </source>
</evidence>
<keyword evidence="3" id="KW-0805">Transcription regulation</keyword>
<dbReference type="AlphaFoldDB" id="A0A2U1NMP3"/>
<dbReference type="PANTHER" id="PTHR31985:SF216">
    <property type="entry name" value="TRANSCRIPTION FACTOR AP2-EREBP FAMILY"/>
    <property type="match status" value="1"/>
</dbReference>
<keyword evidence="6" id="KW-0804">Transcription</keyword>
<dbReference type="GO" id="GO:0005634">
    <property type="term" value="C:nucleus"/>
    <property type="evidence" value="ECO:0007669"/>
    <property type="project" value="UniProtKB-SubCell"/>
</dbReference>
<keyword evidence="2" id="KW-0611">Plant defense</keyword>
<comment type="caution">
    <text evidence="11">The sequence shown here is derived from an EMBL/GenBank/DDBJ whole genome shotgun (WGS) entry which is preliminary data.</text>
</comment>
<evidence type="ECO:0000256" key="5">
    <source>
        <dbReference type="ARBA" id="ARBA00023159"/>
    </source>
</evidence>
<dbReference type="GO" id="GO:0003700">
    <property type="term" value="F:DNA-binding transcription factor activity"/>
    <property type="evidence" value="ECO:0007669"/>
    <property type="project" value="InterPro"/>
</dbReference>
<feature type="region of interest" description="Disordered" evidence="9">
    <location>
        <begin position="1"/>
        <end position="27"/>
    </location>
</feature>
<keyword evidence="4" id="KW-0238">DNA-binding</keyword>
<evidence type="ECO:0000256" key="6">
    <source>
        <dbReference type="ARBA" id="ARBA00023163"/>
    </source>
</evidence>
<evidence type="ECO:0000256" key="8">
    <source>
        <dbReference type="ARBA" id="ARBA00024343"/>
    </source>
</evidence>
<feature type="compositionally biased region" description="Low complexity" evidence="9">
    <location>
        <begin position="123"/>
        <end position="147"/>
    </location>
</feature>
<dbReference type="OrthoDB" id="1932364at2759"/>
<name>A0A2U1NMP3_ARTAN</name>
<keyword evidence="7" id="KW-0539">Nucleus</keyword>
<accession>A0A2U1NMP3</accession>
<feature type="compositionally biased region" description="Polar residues" evidence="9">
    <location>
        <begin position="1"/>
        <end position="10"/>
    </location>
</feature>
<dbReference type="PROSITE" id="PS51032">
    <property type="entry name" value="AP2_ERF"/>
    <property type="match status" value="1"/>
</dbReference>
<evidence type="ECO:0000256" key="1">
    <source>
        <dbReference type="ARBA" id="ARBA00004123"/>
    </source>
</evidence>
<dbReference type="SUPFAM" id="SSF54171">
    <property type="entry name" value="DNA-binding domain"/>
    <property type="match status" value="1"/>
</dbReference>
<dbReference type="Gene3D" id="3.30.730.10">
    <property type="entry name" value="AP2/ERF domain"/>
    <property type="match status" value="1"/>
</dbReference>
<reference evidence="11 12" key="1">
    <citation type="journal article" date="2018" name="Mol. Plant">
        <title>The genome of Artemisia annua provides insight into the evolution of Asteraceae family and artemisinin biosynthesis.</title>
        <authorList>
            <person name="Shen Q."/>
            <person name="Zhang L."/>
            <person name="Liao Z."/>
            <person name="Wang S."/>
            <person name="Yan T."/>
            <person name="Shi P."/>
            <person name="Liu M."/>
            <person name="Fu X."/>
            <person name="Pan Q."/>
            <person name="Wang Y."/>
            <person name="Lv Z."/>
            <person name="Lu X."/>
            <person name="Zhang F."/>
            <person name="Jiang W."/>
            <person name="Ma Y."/>
            <person name="Chen M."/>
            <person name="Hao X."/>
            <person name="Li L."/>
            <person name="Tang Y."/>
            <person name="Lv G."/>
            <person name="Zhou Y."/>
            <person name="Sun X."/>
            <person name="Brodelius P.E."/>
            <person name="Rose J.K.C."/>
            <person name="Tang K."/>
        </authorList>
    </citation>
    <scope>NUCLEOTIDE SEQUENCE [LARGE SCALE GENOMIC DNA]</scope>
    <source>
        <strain evidence="12">cv. Huhao1</strain>
        <tissue evidence="11">Leaf</tissue>
    </source>
</reference>
<dbReference type="CDD" id="cd00018">
    <property type="entry name" value="AP2"/>
    <property type="match status" value="1"/>
</dbReference>
<dbReference type="PANTHER" id="PTHR31985">
    <property type="entry name" value="ETHYLENE-RESPONSIVE TRANSCRIPTION FACTOR ERF042-RELATED"/>
    <property type="match status" value="1"/>
</dbReference>
<protein>
    <submittedName>
        <fullName evidence="11">AP2/ERF domain-containing protein</fullName>
    </submittedName>
</protein>
<feature type="compositionally biased region" description="Basic and acidic residues" evidence="9">
    <location>
        <begin position="288"/>
        <end position="302"/>
    </location>
</feature>
<feature type="domain" description="AP2/ERF" evidence="10">
    <location>
        <begin position="35"/>
        <end position="92"/>
    </location>
</feature>
<sequence length="302" mass="33543">MAKHSSSNMLDNDPNTKKGKQSRDLDNKNNFKHLVYRGVRMRAWGKWVSEIREPKKKSRIWLGTFSDPEMAARAHDVAALSIKGSNAILNFPELAEILPRPVTCSPRDVQAAALVAAAMNHLNTSPSTPSTSSSSSGSGVSALTSTSDEVSTESPPTDELDEIVELPTLGTSYDSGGSRNDYVFVDSGWDYYSSSTPWTAECDGGYFAEPILFPTFQELVPCVLISFEQQHILMWRGRDWKSMFTQENEQQEANKNPDTERIDSLVASLESSPGGLTEDEYEENEDENTTHENFDDKLTTKI</sequence>
<evidence type="ECO:0000313" key="12">
    <source>
        <dbReference type="Proteomes" id="UP000245207"/>
    </source>
</evidence>
<dbReference type="SMART" id="SM00380">
    <property type="entry name" value="AP2"/>
    <property type="match status" value="1"/>
</dbReference>
<dbReference type="PRINTS" id="PR00367">
    <property type="entry name" value="ETHRSPELEMNT"/>
</dbReference>
<evidence type="ECO:0000256" key="9">
    <source>
        <dbReference type="SAM" id="MobiDB-lite"/>
    </source>
</evidence>
<dbReference type="STRING" id="35608.A0A2U1NMP3"/>
<gene>
    <name evidence="11" type="ORF">CTI12_AA249270</name>
</gene>
<dbReference type="GO" id="GO:0003677">
    <property type="term" value="F:DNA binding"/>
    <property type="evidence" value="ECO:0007669"/>
    <property type="project" value="UniProtKB-KW"/>
</dbReference>
<proteinExistence type="inferred from homology"/>
<dbReference type="InterPro" id="IPR036955">
    <property type="entry name" value="AP2/ERF_dom_sf"/>
</dbReference>
<evidence type="ECO:0000256" key="2">
    <source>
        <dbReference type="ARBA" id="ARBA00022821"/>
    </source>
</evidence>
<dbReference type="FunFam" id="3.30.730.10:FF:000001">
    <property type="entry name" value="Ethylene-responsive transcription factor 2"/>
    <property type="match status" value="1"/>
</dbReference>
<dbReference type="InterPro" id="IPR016177">
    <property type="entry name" value="DNA-bd_dom_sf"/>
</dbReference>
<dbReference type="Proteomes" id="UP000245207">
    <property type="component" value="Unassembled WGS sequence"/>
</dbReference>
<organism evidence="11 12">
    <name type="scientific">Artemisia annua</name>
    <name type="common">Sweet wormwood</name>
    <dbReference type="NCBI Taxonomy" id="35608"/>
    <lineage>
        <taxon>Eukaryota</taxon>
        <taxon>Viridiplantae</taxon>
        <taxon>Streptophyta</taxon>
        <taxon>Embryophyta</taxon>
        <taxon>Tracheophyta</taxon>
        <taxon>Spermatophyta</taxon>
        <taxon>Magnoliopsida</taxon>
        <taxon>eudicotyledons</taxon>
        <taxon>Gunneridae</taxon>
        <taxon>Pentapetalae</taxon>
        <taxon>asterids</taxon>
        <taxon>campanulids</taxon>
        <taxon>Asterales</taxon>
        <taxon>Asteraceae</taxon>
        <taxon>Asteroideae</taxon>
        <taxon>Anthemideae</taxon>
        <taxon>Artemisiinae</taxon>
        <taxon>Artemisia</taxon>
    </lineage>
</organism>
<evidence type="ECO:0000313" key="11">
    <source>
        <dbReference type="EMBL" id="PWA74782.1"/>
    </source>
</evidence>
<dbReference type="GO" id="GO:0006952">
    <property type="term" value="P:defense response"/>
    <property type="evidence" value="ECO:0007669"/>
    <property type="project" value="UniProtKB-KW"/>
</dbReference>
<dbReference type="Pfam" id="PF00847">
    <property type="entry name" value="AP2"/>
    <property type="match status" value="1"/>
</dbReference>
<evidence type="ECO:0000259" key="10">
    <source>
        <dbReference type="PROSITE" id="PS51032"/>
    </source>
</evidence>
<feature type="region of interest" description="Disordered" evidence="9">
    <location>
        <begin position="123"/>
        <end position="172"/>
    </location>
</feature>
<feature type="compositionally biased region" description="Acidic residues" evidence="9">
    <location>
        <begin position="277"/>
        <end position="287"/>
    </location>
</feature>